<dbReference type="InterPro" id="IPR036643">
    <property type="entry name" value="RNApol_insert_sf"/>
</dbReference>
<keyword evidence="1" id="KW-0150">Chloroplast</keyword>
<dbReference type="EMBL" id="JN674636">
    <property type="protein sequence ID" value="AJF48928.1"/>
    <property type="molecule type" value="Genomic_DNA"/>
</dbReference>
<protein>
    <submittedName>
        <fullName evidence="1">RNA polymerase alpha subunit</fullName>
    </submittedName>
</protein>
<dbReference type="AlphaFoldDB" id="A0A0B5HUR7"/>
<geneLocation type="chloroplast" evidence="1"/>
<sequence>MKLLKISVLQNRKNVRNQATLFNLKFYKSTPLQRQVIGNLIRRTLIKEFFNCNLFKGIKITEIKAFIARENGSYHLFHQHSNFEEISDSLDDLSYTLKNLRFKKVNKKKGFNSIARIKLTKSQVVKVNDIIIPENIISLQPDKILFTLSSKKLNIIMLLKLVL</sequence>
<name>A0A0B5HUR7_9EUGL</name>
<dbReference type="Gene3D" id="2.170.120.12">
    <property type="entry name" value="DNA-directed RNA polymerase, insert domain"/>
    <property type="match status" value="1"/>
</dbReference>
<gene>
    <name evidence="1" type="primary">rpoA</name>
</gene>
<reference evidence="1" key="1">
    <citation type="journal article" date="2013" name="J. Eukaryot. Microbiol.">
        <title>Tracing patterns of chloroplast evolution in euglenoids: contributions from Colacium vesiculosum and Strombomonas acuminata (Euglenophyta).</title>
        <authorList>
            <person name="Wiegert K.E."/>
            <person name="Bennett M.S."/>
            <person name="Triemer R.E."/>
        </authorList>
    </citation>
    <scope>NUCLEOTIDE SEQUENCE</scope>
</reference>
<dbReference type="SUPFAM" id="SSF56553">
    <property type="entry name" value="Insert subdomain of RNA polymerase alpha subunit"/>
    <property type="match status" value="1"/>
</dbReference>
<evidence type="ECO:0000313" key="1">
    <source>
        <dbReference type="EMBL" id="AJF48928.1"/>
    </source>
</evidence>
<accession>A0A0B5HUR7</accession>
<keyword evidence="1" id="KW-0934">Plastid</keyword>
<proteinExistence type="predicted"/>
<organism evidence="1">
    <name type="scientific">Colacium vesiculosum</name>
    <dbReference type="NCBI Taxonomy" id="102910"/>
    <lineage>
        <taxon>Eukaryota</taxon>
        <taxon>Discoba</taxon>
        <taxon>Euglenozoa</taxon>
        <taxon>Euglenida</taxon>
        <taxon>Spirocuta</taxon>
        <taxon>Euglenophyceae</taxon>
        <taxon>Euglenales</taxon>
        <taxon>Euglenaceae</taxon>
        <taxon>Colacium</taxon>
    </lineage>
</organism>